<reference evidence="1 2" key="1">
    <citation type="submission" date="2023-03" db="EMBL/GenBank/DDBJ databases">
        <title>WGS of Gossypium arboreum.</title>
        <authorList>
            <person name="Yu D."/>
        </authorList>
    </citation>
    <scope>NUCLEOTIDE SEQUENCE [LARGE SCALE GENOMIC DNA]</scope>
    <source>
        <tissue evidence="1">Leaf</tissue>
    </source>
</reference>
<protein>
    <submittedName>
        <fullName evidence="1">Uncharacterized protein</fullName>
    </submittedName>
</protein>
<organism evidence="1 2">
    <name type="scientific">Gossypium arboreum</name>
    <name type="common">Tree cotton</name>
    <name type="synonym">Gossypium nanking</name>
    <dbReference type="NCBI Taxonomy" id="29729"/>
    <lineage>
        <taxon>Eukaryota</taxon>
        <taxon>Viridiplantae</taxon>
        <taxon>Streptophyta</taxon>
        <taxon>Embryophyta</taxon>
        <taxon>Tracheophyta</taxon>
        <taxon>Spermatophyta</taxon>
        <taxon>Magnoliopsida</taxon>
        <taxon>eudicotyledons</taxon>
        <taxon>Gunneridae</taxon>
        <taxon>Pentapetalae</taxon>
        <taxon>rosids</taxon>
        <taxon>malvids</taxon>
        <taxon>Malvales</taxon>
        <taxon>Malvaceae</taxon>
        <taxon>Malvoideae</taxon>
        <taxon>Gossypium</taxon>
    </lineage>
</organism>
<dbReference type="Proteomes" id="UP001358586">
    <property type="component" value="Chromosome 2"/>
</dbReference>
<dbReference type="EMBL" id="JARKNE010000002">
    <property type="protein sequence ID" value="KAK5842713.1"/>
    <property type="molecule type" value="Genomic_DNA"/>
</dbReference>
<evidence type="ECO:0000313" key="1">
    <source>
        <dbReference type="EMBL" id="KAK5842713.1"/>
    </source>
</evidence>
<gene>
    <name evidence="1" type="ORF">PVK06_005098</name>
</gene>
<accession>A0ABR0QTS3</accession>
<proteinExistence type="predicted"/>
<comment type="caution">
    <text evidence="1">The sequence shown here is derived from an EMBL/GenBank/DDBJ whole genome shotgun (WGS) entry which is preliminary data.</text>
</comment>
<evidence type="ECO:0000313" key="2">
    <source>
        <dbReference type="Proteomes" id="UP001358586"/>
    </source>
</evidence>
<sequence length="108" mass="12010">MPEEWLFPHVDLAIASQQDLIGWDILDNTEVVTPINAPNVYLDCSHACNTTLNHTNLPLTLNHTNLPLTQLGCNIDHGMWKVVVMGVVHTKRCDELLILSDGHFSGVI</sequence>
<keyword evidence="2" id="KW-1185">Reference proteome</keyword>
<name>A0ABR0QTS3_GOSAR</name>